<protein>
    <recommendedName>
        <fullName evidence="5">CAP domain-containing protein</fullName>
    </recommendedName>
</protein>
<dbReference type="RefSeq" id="WP_207279327.1">
    <property type="nucleotide sequence ID" value="NZ_JAFLEQ010000016.1"/>
</dbReference>
<dbReference type="AlphaFoldDB" id="A0A939IUF2"/>
<feature type="region of interest" description="Disordered" evidence="1">
    <location>
        <begin position="36"/>
        <end position="67"/>
    </location>
</feature>
<feature type="signal peptide" evidence="2">
    <location>
        <begin position="1"/>
        <end position="27"/>
    </location>
</feature>
<dbReference type="InterPro" id="IPR035940">
    <property type="entry name" value="CAP_sf"/>
</dbReference>
<evidence type="ECO:0000256" key="2">
    <source>
        <dbReference type="SAM" id="SignalP"/>
    </source>
</evidence>
<dbReference type="Gene3D" id="3.40.33.10">
    <property type="entry name" value="CAP"/>
    <property type="match status" value="1"/>
</dbReference>
<feature type="compositionally biased region" description="Low complexity" evidence="1">
    <location>
        <begin position="36"/>
        <end position="49"/>
    </location>
</feature>
<evidence type="ECO:0000313" key="3">
    <source>
        <dbReference type="EMBL" id="MBN9644869.1"/>
    </source>
</evidence>
<dbReference type="Proteomes" id="UP000664332">
    <property type="component" value="Unassembled WGS sequence"/>
</dbReference>
<comment type="caution">
    <text evidence="3">The sequence shown here is derived from an EMBL/GenBank/DDBJ whole genome shotgun (WGS) entry which is preliminary data.</text>
</comment>
<evidence type="ECO:0000313" key="4">
    <source>
        <dbReference type="Proteomes" id="UP000664332"/>
    </source>
</evidence>
<evidence type="ECO:0008006" key="5">
    <source>
        <dbReference type="Google" id="ProtNLM"/>
    </source>
</evidence>
<evidence type="ECO:0000256" key="1">
    <source>
        <dbReference type="SAM" id="MobiDB-lite"/>
    </source>
</evidence>
<proteinExistence type="predicted"/>
<reference evidence="3" key="1">
    <citation type="submission" date="2021-03" db="EMBL/GenBank/DDBJ databases">
        <authorList>
            <person name="Sun Q."/>
        </authorList>
    </citation>
    <scope>NUCLEOTIDE SEQUENCE</scope>
    <source>
        <strain evidence="3">CCM 8862</strain>
    </source>
</reference>
<keyword evidence="4" id="KW-1185">Reference proteome</keyword>
<dbReference type="EMBL" id="JAFLEQ010000016">
    <property type="protein sequence ID" value="MBN9644869.1"/>
    <property type="molecule type" value="Genomic_DNA"/>
</dbReference>
<feature type="chain" id="PRO_5036750550" description="CAP domain-containing protein" evidence="2">
    <location>
        <begin position="28"/>
        <end position="175"/>
    </location>
</feature>
<keyword evidence="2" id="KW-0732">Signal</keyword>
<name>A0A939IUF2_9CORY</name>
<organism evidence="3 4">
    <name type="scientific">Corynebacterium mendelii</name>
    <dbReference type="NCBI Taxonomy" id="2765362"/>
    <lineage>
        <taxon>Bacteria</taxon>
        <taxon>Bacillati</taxon>
        <taxon>Actinomycetota</taxon>
        <taxon>Actinomycetes</taxon>
        <taxon>Mycobacteriales</taxon>
        <taxon>Corynebacteriaceae</taxon>
        <taxon>Corynebacterium</taxon>
    </lineage>
</organism>
<gene>
    <name evidence="3" type="ORF">JZY06_09640</name>
</gene>
<sequence length="175" mass="18649">MSHLSRRAAAALIAAGLVCGAVAPAQAMPFFGSSNFTNPGPVTPGNPTDPSDPTDTESEPLPDTPETRNALKVIELINDAREDNGLKPLTVVNSMMHAAADQSEYNAKHGTKEFVTGFLGRQVFYEGTVFGNSPEAVFTYIDERKNLSTDTTIAQIGAGFAISSDRLIYGLVMVR</sequence>
<accession>A0A939IUF2</accession>